<dbReference type="Proteomes" id="UP001551482">
    <property type="component" value="Unassembled WGS sequence"/>
</dbReference>
<feature type="domain" description="Peptidase M16 C-terminal" evidence="4">
    <location>
        <begin position="185"/>
        <end position="367"/>
    </location>
</feature>
<name>A0ABV3DHZ3_9ACTN</name>
<proteinExistence type="inferred from homology"/>
<dbReference type="Pfam" id="PF05193">
    <property type="entry name" value="Peptidase_M16_C"/>
    <property type="match status" value="1"/>
</dbReference>
<evidence type="ECO:0000313" key="5">
    <source>
        <dbReference type="EMBL" id="MEU8135368.1"/>
    </source>
</evidence>
<dbReference type="Gene3D" id="3.30.830.10">
    <property type="entry name" value="Metalloenzyme, LuxS/M16 peptidase-like"/>
    <property type="match status" value="2"/>
</dbReference>
<dbReference type="EMBL" id="JBEZFP010000041">
    <property type="protein sequence ID" value="MEU8135368.1"/>
    <property type="molecule type" value="Genomic_DNA"/>
</dbReference>
<dbReference type="InterPro" id="IPR011765">
    <property type="entry name" value="Pept_M16_N"/>
</dbReference>
<keyword evidence="6" id="KW-1185">Reference proteome</keyword>
<feature type="compositionally biased region" description="Low complexity" evidence="2">
    <location>
        <begin position="461"/>
        <end position="472"/>
    </location>
</feature>
<evidence type="ECO:0000313" key="6">
    <source>
        <dbReference type="Proteomes" id="UP001551482"/>
    </source>
</evidence>
<accession>A0ABV3DHZ3</accession>
<evidence type="ECO:0000256" key="2">
    <source>
        <dbReference type="SAM" id="MobiDB-lite"/>
    </source>
</evidence>
<feature type="region of interest" description="Disordered" evidence="2">
    <location>
        <begin position="432"/>
        <end position="479"/>
    </location>
</feature>
<evidence type="ECO:0000259" key="3">
    <source>
        <dbReference type="Pfam" id="PF00675"/>
    </source>
</evidence>
<comment type="caution">
    <text evidence="5">The sequence shown here is derived from an EMBL/GenBank/DDBJ whole genome shotgun (WGS) entry which is preliminary data.</text>
</comment>
<dbReference type="InterPro" id="IPR011249">
    <property type="entry name" value="Metalloenz_LuxS/M16"/>
</dbReference>
<dbReference type="Pfam" id="PF00675">
    <property type="entry name" value="Peptidase_M16"/>
    <property type="match status" value="1"/>
</dbReference>
<dbReference type="SUPFAM" id="SSF63411">
    <property type="entry name" value="LuxS/MPP-like metallohydrolase"/>
    <property type="match status" value="2"/>
</dbReference>
<evidence type="ECO:0000259" key="4">
    <source>
        <dbReference type="Pfam" id="PF05193"/>
    </source>
</evidence>
<sequence>MPANPPATPPGNPFPWPIHQTTLGNGLRVVVSPDPSVPLAAVNLWYDVGARHEPPGRHGFAHLFEHLMFEGSAHVAKGEHFAFVQSCGGDAINASTSPDRTNYYQTVPSGQLELALWLEADRMGSLALTQETLDNQRDVVKNERRQRYDNVPYGRWSEVMVELAYPEGHPYAHSTIGSMAELDSATLADFTEFHATYYAPDNAVLTVVGDVDPDNVVALAERYFGRLRPRGTFPAPEAAELPRRFGAGRAVTLVEDVPLPRVFLCHRGPAWGSPDSAAAEILATVLGRGRGSRLYRGLVTDRRLAQSESGFMASWGLMHHASMIMGACAPREGIEPEAVVAAYAEICDEAARGGVTAAELERARAMLTGDWLRELATVNGRADALGQYATRFGDAASIRDRVALLDAVTAEDVLRVAADTFRPDNRIVLSYLPQAKTADEPEATDADTDADADTGADDAVDGTGDTARGTAAADEEDAA</sequence>
<organism evidence="5 6">
    <name type="scientific">Streptodolium elevatio</name>
    <dbReference type="NCBI Taxonomy" id="3157996"/>
    <lineage>
        <taxon>Bacteria</taxon>
        <taxon>Bacillati</taxon>
        <taxon>Actinomycetota</taxon>
        <taxon>Actinomycetes</taxon>
        <taxon>Kitasatosporales</taxon>
        <taxon>Streptomycetaceae</taxon>
        <taxon>Streptodolium</taxon>
    </lineage>
</organism>
<dbReference type="InterPro" id="IPR007863">
    <property type="entry name" value="Peptidase_M16_C"/>
</dbReference>
<comment type="similarity">
    <text evidence="1">Belongs to the peptidase M16 family.</text>
</comment>
<feature type="compositionally biased region" description="Acidic residues" evidence="2">
    <location>
        <begin position="440"/>
        <end position="460"/>
    </location>
</feature>
<dbReference type="InterPro" id="IPR050361">
    <property type="entry name" value="MPP/UQCRC_Complex"/>
</dbReference>
<evidence type="ECO:0000256" key="1">
    <source>
        <dbReference type="ARBA" id="ARBA00007261"/>
    </source>
</evidence>
<protein>
    <submittedName>
        <fullName evidence="5">Pitrilysin family protein</fullName>
    </submittedName>
</protein>
<feature type="domain" description="Peptidase M16 N-terminal" evidence="3">
    <location>
        <begin position="28"/>
        <end position="146"/>
    </location>
</feature>
<reference evidence="5 6" key="1">
    <citation type="submission" date="2024-06" db="EMBL/GenBank/DDBJ databases">
        <title>The Natural Products Discovery Center: Release of the First 8490 Sequenced Strains for Exploring Actinobacteria Biosynthetic Diversity.</title>
        <authorList>
            <person name="Kalkreuter E."/>
            <person name="Kautsar S.A."/>
            <person name="Yang D."/>
            <person name="Bader C.D."/>
            <person name="Teijaro C.N."/>
            <person name="Fluegel L."/>
            <person name="Davis C.M."/>
            <person name="Simpson J.R."/>
            <person name="Lauterbach L."/>
            <person name="Steele A.D."/>
            <person name="Gui C."/>
            <person name="Meng S."/>
            <person name="Li G."/>
            <person name="Viehrig K."/>
            <person name="Ye F."/>
            <person name="Su P."/>
            <person name="Kiefer A.F."/>
            <person name="Nichols A."/>
            <person name="Cepeda A.J."/>
            <person name="Yan W."/>
            <person name="Fan B."/>
            <person name="Jiang Y."/>
            <person name="Adhikari A."/>
            <person name="Zheng C.-J."/>
            <person name="Schuster L."/>
            <person name="Cowan T.M."/>
            <person name="Smanski M.J."/>
            <person name="Chevrette M.G."/>
            <person name="De Carvalho L.P.S."/>
            <person name="Shen B."/>
        </authorList>
    </citation>
    <scope>NUCLEOTIDE SEQUENCE [LARGE SCALE GENOMIC DNA]</scope>
    <source>
        <strain evidence="5 6">NPDC048946</strain>
    </source>
</reference>
<dbReference type="RefSeq" id="WP_358355063.1">
    <property type="nucleotide sequence ID" value="NZ_JBEZFP010000041.1"/>
</dbReference>
<gene>
    <name evidence="5" type="ORF">AB0C36_17825</name>
</gene>
<dbReference type="PANTHER" id="PTHR11851">
    <property type="entry name" value="METALLOPROTEASE"/>
    <property type="match status" value="1"/>
</dbReference>
<dbReference type="PANTHER" id="PTHR11851:SF49">
    <property type="entry name" value="MITOCHONDRIAL-PROCESSING PEPTIDASE SUBUNIT ALPHA"/>
    <property type="match status" value="1"/>
</dbReference>